<protein>
    <recommendedName>
        <fullName evidence="3">GTP-eEF1A C-terminal domain-containing protein</fullName>
    </recommendedName>
</protein>
<evidence type="ECO:0000313" key="4">
    <source>
        <dbReference type="EMBL" id="CAD9108772.1"/>
    </source>
</evidence>
<dbReference type="GO" id="GO:0005525">
    <property type="term" value="F:GTP binding"/>
    <property type="evidence" value="ECO:0007669"/>
    <property type="project" value="UniProtKB-KW"/>
</dbReference>
<name>A0A7S1LNI0_ALECA</name>
<dbReference type="InterPro" id="IPR009001">
    <property type="entry name" value="Transl_elong_EF1A/Init_IF2_C"/>
</dbReference>
<dbReference type="EMBL" id="HBGE01018877">
    <property type="protein sequence ID" value="CAD9108772.1"/>
    <property type="molecule type" value="Transcribed_RNA"/>
</dbReference>
<keyword evidence="2" id="KW-0342">GTP-binding</keyword>
<sequence length="115" mass="12765">MDPVRAVTRLTAMMDVLELPQDRPLLTVGSRAVVHVHAVTSDCEILQISQVTNLSTGEVEQKPRHVRANHRARFTLSLFKALPVDEYCEGRGRLSLLAMRTDGRTIAVGRAMEVS</sequence>
<accession>A0A7S1LNI0</accession>
<keyword evidence="1" id="KW-0547">Nucleotide-binding</keyword>
<evidence type="ECO:0000256" key="2">
    <source>
        <dbReference type="ARBA" id="ARBA00023134"/>
    </source>
</evidence>
<reference evidence="4" key="1">
    <citation type="submission" date="2021-01" db="EMBL/GenBank/DDBJ databases">
        <authorList>
            <person name="Corre E."/>
            <person name="Pelletier E."/>
            <person name="Niang G."/>
            <person name="Scheremetjew M."/>
            <person name="Finn R."/>
            <person name="Kale V."/>
            <person name="Holt S."/>
            <person name="Cochrane G."/>
            <person name="Meng A."/>
            <person name="Brown T."/>
            <person name="Cohen L."/>
        </authorList>
    </citation>
    <scope>NUCLEOTIDE SEQUENCE</scope>
    <source>
        <strain evidence="4">OF101</strain>
    </source>
</reference>
<dbReference type="Pfam" id="PF22594">
    <property type="entry name" value="GTP-eEF1A_C"/>
    <property type="match status" value="1"/>
</dbReference>
<dbReference type="Gene3D" id="2.40.30.10">
    <property type="entry name" value="Translation factors"/>
    <property type="match status" value="1"/>
</dbReference>
<feature type="domain" description="GTP-eEF1A C-terminal" evidence="3">
    <location>
        <begin position="11"/>
        <end position="109"/>
    </location>
</feature>
<dbReference type="AlphaFoldDB" id="A0A7S1LNI0"/>
<organism evidence="4">
    <name type="scientific">Alexandrium catenella</name>
    <name type="common">Red tide dinoflagellate</name>
    <name type="synonym">Gonyaulax catenella</name>
    <dbReference type="NCBI Taxonomy" id="2925"/>
    <lineage>
        <taxon>Eukaryota</taxon>
        <taxon>Sar</taxon>
        <taxon>Alveolata</taxon>
        <taxon>Dinophyceae</taxon>
        <taxon>Gonyaulacales</taxon>
        <taxon>Pyrocystaceae</taxon>
        <taxon>Alexandrium</taxon>
    </lineage>
</organism>
<dbReference type="SUPFAM" id="SSF50465">
    <property type="entry name" value="EF-Tu/eEF-1alpha/eIF2-gamma C-terminal domain"/>
    <property type="match status" value="1"/>
</dbReference>
<evidence type="ECO:0000256" key="1">
    <source>
        <dbReference type="ARBA" id="ARBA00022741"/>
    </source>
</evidence>
<dbReference type="InterPro" id="IPR054696">
    <property type="entry name" value="GTP-eEF1A_C"/>
</dbReference>
<gene>
    <name evidence="4" type="ORF">ACAT0790_LOCUS11277</name>
</gene>
<evidence type="ECO:0000259" key="3">
    <source>
        <dbReference type="Pfam" id="PF22594"/>
    </source>
</evidence>
<proteinExistence type="predicted"/>